<reference evidence="4" key="1">
    <citation type="journal article" date="2011" name="Proc. Natl. Acad. Sci. U.S.A.">
        <title>Obligate biotrophy features unraveled by the genomic analysis of rust fungi.</title>
        <authorList>
            <person name="Duplessis S."/>
            <person name="Cuomo C.A."/>
            <person name="Lin Y.-C."/>
            <person name="Aerts A."/>
            <person name="Tisserant E."/>
            <person name="Veneault-Fourrey C."/>
            <person name="Joly D.L."/>
            <person name="Hacquard S."/>
            <person name="Amselem J."/>
            <person name="Cantarel B.L."/>
            <person name="Chiu R."/>
            <person name="Coutinho P.M."/>
            <person name="Feau N."/>
            <person name="Field M."/>
            <person name="Frey P."/>
            <person name="Gelhaye E."/>
            <person name="Goldberg J."/>
            <person name="Grabherr M.G."/>
            <person name="Kodira C.D."/>
            <person name="Kohler A."/>
            <person name="Kuees U."/>
            <person name="Lindquist E.A."/>
            <person name="Lucas S.M."/>
            <person name="Mago R."/>
            <person name="Mauceli E."/>
            <person name="Morin E."/>
            <person name="Murat C."/>
            <person name="Pangilinan J.L."/>
            <person name="Park R."/>
            <person name="Pearson M."/>
            <person name="Quesneville H."/>
            <person name="Rouhier N."/>
            <person name="Sakthikumar S."/>
            <person name="Salamov A.A."/>
            <person name="Schmutz J."/>
            <person name="Selles B."/>
            <person name="Shapiro H."/>
            <person name="Tanguay P."/>
            <person name="Tuskan G.A."/>
            <person name="Henrissat B."/>
            <person name="Van de Peer Y."/>
            <person name="Rouze P."/>
            <person name="Ellis J.G."/>
            <person name="Dodds P.N."/>
            <person name="Schein J.E."/>
            <person name="Zhong S."/>
            <person name="Hamelin R.C."/>
            <person name="Grigoriev I.V."/>
            <person name="Szabo L.J."/>
            <person name="Martin F."/>
        </authorList>
    </citation>
    <scope>NUCLEOTIDE SEQUENCE [LARGE SCALE GENOMIC DNA]</scope>
    <source>
        <strain evidence="4">98AG31 / pathotype 3-4-7</strain>
    </source>
</reference>
<feature type="transmembrane region" description="Helical" evidence="1">
    <location>
        <begin position="390"/>
        <end position="409"/>
    </location>
</feature>
<dbReference type="EMBL" id="GL883139">
    <property type="protein sequence ID" value="EGG01288.1"/>
    <property type="molecule type" value="Genomic_DNA"/>
</dbReference>
<dbReference type="Pfam" id="PF01757">
    <property type="entry name" value="Acyl_transf_3"/>
    <property type="match status" value="1"/>
</dbReference>
<name>F4S221_MELLP</name>
<accession>F4S221</accession>
<dbReference type="OrthoDB" id="5819582at2759"/>
<dbReference type="HOGENOM" id="CLU_005679_4_0_1"/>
<protein>
    <recommendedName>
        <fullName evidence="2">Acyltransferase 3 domain-containing protein</fullName>
    </recommendedName>
</protein>
<feature type="transmembrane region" description="Helical" evidence="1">
    <location>
        <begin position="323"/>
        <end position="342"/>
    </location>
</feature>
<feature type="domain" description="Acyltransferase 3" evidence="2">
    <location>
        <begin position="51"/>
        <end position="405"/>
    </location>
</feature>
<dbReference type="KEGG" id="mlr:MELLADRAFT_111106"/>
<dbReference type="STRING" id="747676.F4S221"/>
<dbReference type="VEuPathDB" id="FungiDB:MELLADRAFT_111106"/>
<evidence type="ECO:0000313" key="4">
    <source>
        <dbReference type="Proteomes" id="UP000001072"/>
    </source>
</evidence>
<keyword evidence="1" id="KW-0812">Transmembrane</keyword>
<organism evidence="4">
    <name type="scientific">Melampsora larici-populina (strain 98AG31 / pathotype 3-4-7)</name>
    <name type="common">Poplar leaf rust fungus</name>
    <dbReference type="NCBI Taxonomy" id="747676"/>
    <lineage>
        <taxon>Eukaryota</taxon>
        <taxon>Fungi</taxon>
        <taxon>Dikarya</taxon>
        <taxon>Basidiomycota</taxon>
        <taxon>Pucciniomycotina</taxon>
        <taxon>Pucciniomycetes</taxon>
        <taxon>Pucciniales</taxon>
        <taxon>Melampsoraceae</taxon>
        <taxon>Melampsora</taxon>
    </lineage>
</organism>
<feature type="transmembrane region" description="Helical" evidence="1">
    <location>
        <begin position="94"/>
        <end position="116"/>
    </location>
</feature>
<dbReference type="GO" id="GO:0016747">
    <property type="term" value="F:acyltransferase activity, transferring groups other than amino-acyl groups"/>
    <property type="evidence" value="ECO:0007669"/>
    <property type="project" value="InterPro"/>
</dbReference>
<keyword evidence="4" id="KW-1185">Reference proteome</keyword>
<keyword evidence="1" id="KW-0472">Membrane</keyword>
<dbReference type="RefSeq" id="XP_007415389.1">
    <property type="nucleotide sequence ID" value="XM_007415327.1"/>
</dbReference>
<evidence type="ECO:0000313" key="3">
    <source>
        <dbReference type="EMBL" id="EGG01288.1"/>
    </source>
</evidence>
<evidence type="ECO:0000259" key="2">
    <source>
        <dbReference type="Pfam" id="PF01757"/>
    </source>
</evidence>
<dbReference type="InterPro" id="IPR050879">
    <property type="entry name" value="Acyltransferase_3"/>
</dbReference>
<sequence length="431" mass="49301">MTGFGFNTKTPAAYQSVNSEEEPLSTNEYEQEENQVQEIIPCPSKELTQTWANGLRGLAAFCIMIHHSIVAFNSEATLNTKDPDGTVHFWQWPILRAVISPTFLVNVFFVLSGYVLSYRTLYRVGQGHLEAGPVQSSLASASLRRIFRLLPPPVTSIAISHIILLSGGFDLTRAKKVCSWWGPAYTPRWITSNWLEQTLESLKSMAVIWYRTETESQYNNVLWTMPEELRGSMNVFLFLLATSSLKRRFRAMLAVGLGLVNLFMKEMSILPFISGILIAELQVSQSERIPFFEMKSSSWSLWMFRVMSRFYNKDDFQEYRVKTLYYIMGGTLTVLSISQCTTAKRILSTRPLQFLGRISFSLYVIHVPLLLSLGVSLVSNFRDLGVSNTFSIFLMLPFWVGLVIMFSWLMTRFVDEKAIAFSRALERYWSV</sequence>
<dbReference type="InterPro" id="IPR002656">
    <property type="entry name" value="Acyl_transf_3_dom"/>
</dbReference>
<gene>
    <name evidence="3" type="ORF">MELLADRAFT_111106</name>
</gene>
<feature type="transmembrane region" description="Helical" evidence="1">
    <location>
        <begin position="55"/>
        <end position="74"/>
    </location>
</feature>
<evidence type="ECO:0000256" key="1">
    <source>
        <dbReference type="SAM" id="Phobius"/>
    </source>
</evidence>
<keyword evidence="1" id="KW-1133">Transmembrane helix</keyword>
<dbReference type="GeneID" id="18924277"/>
<feature type="transmembrane region" description="Helical" evidence="1">
    <location>
        <begin position="354"/>
        <end position="378"/>
    </location>
</feature>
<feature type="transmembrane region" description="Helical" evidence="1">
    <location>
        <begin position="253"/>
        <end position="278"/>
    </location>
</feature>
<dbReference type="InParanoid" id="F4S221"/>
<dbReference type="eggNOG" id="ENOG502QVJG">
    <property type="taxonomic scope" value="Eukaryota"/>
</dbReference>
<dbReference type="AlphaFoldDB" id="F4S221"/>
<dbReference type="Proteomes" id="UP000001072">
    <property type="component" value="Unassembled WGS sequence"/>
</dbReference>
<dbReference type="PANTHER" id="PTHR23028:SF134">
    <property type="entry name" value="PUTATIVE (AFU_ORTHOLOGUE AFUA_4G08520)-RELATED"/>
    <property type="match status" value="1"/>
</dbReference>
<dbReference type="PANTHER" id="PTHR23028">
    <property type="entry name" value="ACETYLTRANSFERASE"/>
    <property type="match status" value="1"/>
</dbReference>
<proteinExistence type="predicted"/>